<keyword evidence="6" id="KW-0675">Receptor</keyword>
<dbReference type="RefSeq" id="WP_119476917.1">
    <property type="nucleotide sequence ID" value="NZ_QXML01000002.1"/>
</dbReference>
<dbReference type="Pfam" id="PF13676">
    <property type="entry name" value="TIR_2"/>
    <property type="match status" value="1"/>
</dbReference>
<dbReference type="AlphaFoldDB" id="A0A418PV90"/>
<evidence type="ECO:0000256" key="2">
    <source>
        <dbReference type="ARBA" id="ARBA00022801"/>
    </source>
</evidence>
<dbReference type="PANTHER" id="PTHR32009">
    <property type="entry name" value="TMV RESISTANCE PROTEIN N-LIKE"/>
    <property type="match status" value="1"/>
</dbReference>
<dbReference type="EC" id="3.2.2.6" evidence="1"/>
<evidence type="ECO:0000256" key="4">
    <source>
        <dbReference type="ARBA" id="ARBA00047304"/>
    </source>
</evidence>
<keyword evidence="7" id="KW-1185">Reference proteome</keyword>
<accession>A0A418PV90</accession>
<evidence type="ECO:0000313" key="7">
    <source>
        <dbReference type="Proteomes" id="UP000283522"/>
    </source>
</evidence>
<keyword evidence="2" id="KW-0378">Hydrolase</keyword>
<proteinExistence type="predicted"/>
<comment type="catalytic activity">
    <reaction evidence="4">
        <text>NAD(+) + H2O = ADP-D-ribose + nicotinamide + H(+)</text>
        <dbReference type="Rhea" id="RHEA:16301"/>
        <dbReference type="ChEBI" id="CHEBI:15377"/>
        <dbReference type="ChEBI" id="CHEBI:15378"/>
        <dbReference type="ChEBI" id="CHEBI:17154"/>
        <dbReference type="ChEBI" id="CHEBI:57540"/>
        <dbReference type="ChEBI" id="CHEBI:57967"/>
        <dbReference type="EC" id="3.2.2.6"/>
    </reaction>
    <physiologicalReaction direction="left-to-right" evidence="4">
        <dbReference type="Rhea" id="RHEA:16302"/>
    </physiologicalReaction>
</comment>
<evidence type="ECO:0000256" key="1">
    <source>
        <dbReference type="ARBA" id="ARBA00011982"/>
    </source>
</evidence>
<evidence type="ECO:0000259" key="5">
    <source>
        <dbReference type="PROSITE" id="PS50104"/>
    </source>
</evidence>
<dbReference type="SMART" id="SM00255">
    <property type="entry name" value="TIR"/>
    <property type="match status" value="1"/>
</dbReference>
<sequence>MQIHSDYLEHELFAKASSSIEVGNYLQALTYYEELMQVMSGKSAEERLVFFSGPYLELIYKTGNYANILADCGYYLQAYELVCALLTRVENSKDKTVIDWLKNLQNECLRNSLFSRKSAKINDAIICCADDSIENVQRPLLAALHKLGVSTHPDPYTIPINRSDFAFKDISDRSNAIIVIISPGFFASNWPKEELEEMLNKAGSDSIQVIPVWYSISRPEVLASSEFLEKILAFDTATKDISAIAQGIADIIRPDLASGVLHKKIWASLLQNKILAAAFTDFALTVRHKELDKNLVERIRLIRAAFLDGNRQMMKSWIHGFSCELDPYTAVGEWEKLACVFQEIKIAQRYTNLLKVQGSLYEKENNWILDLVSKNFQLFADSMPANYSQEDFFNFVVNYFLELAGYSSDRTFVLVWITSQPDLREMNIGFERWILDFTEFLFFNTQTPLFEPDDDYLKEMSALNSRKDIDKHLTPKIKTWDGSKIVGKENLQEGILHTDEERPWAKEWDIFISHASEDKAEFVRPLAEALKDYGVKVWYDSFTLNPGKNLGDSIFTGIESAEFGIVVLSPHFIKKEWPLKEYELLRKIQSTQGDRLITLWYKLAAEERPEWMNNFDFTSRLHYTGQPIPALTMQVLEIIRPDLARFVQKKLNYQNQYDEVKEGNVEMTESYIGDIDGNIQPNYERLPQELVQRVRLIRSVIYEGYPHSVKYWIDGFLCDYDPERQIEYWQGIASMYQEAIMLFDLQQKNEEGSLLRFFKAKQPKITHNQLYDAIFLLSNFPQQVNQLLQKYPEKTVNQLVAIVSSPTVIDVLDPD</sequence>
<dbReference type="GO" id="GO:0061809">
    <property type="term" value="F:NAD+ nucleosidase activity, cyclic ADP-ribose generating"/>
    <property type="evidence" value="ECO:0007669"/>
    <property type="project" value="UniProtKB-EC"/>
</dbReference>
<organism evidence="6 7">
    <name type="scientific">Algoriphagus lacus</name>
    <dbReference type="NCBI Taxonomy" id="2056311"/>
    <lineage>
        <taxon>Bacteria</taxon>
        <taxon>Pseudomonadati</taxon>
        <taxon>Bacteroidota</taxon>
        <taxon>Cytophagia</taxon>
        <taxon>Cytophagales</taxon>
        <taxon>Cyclobacteriaceae</taxon>
        <taxon>Algoriphagus</taxon>
    </lineage>
</organism>
<evidence type="ECO:0000313" key="6">
    <source>
        <dbReference type="EMBL" id="RIW17480.1"/>
    </source>
</evidence>
<feature type="domain" description="TIR" evidence="5">
    <location>
        <begin position="506"/>
        <end position="651"/>
    </location>
</feature>
<keyword evidence="3" id="KW-0520">NAD</keyword>
<gene>
    <name evidence="6" type="ORF">D0X99_07090</name>
</gene>
<dbReference type="InterPro" id="IPR035897">
    <property type="entry name" value="Toll_tir_struct_dom_sf"/>
</dbReference>
<dbReference type="EMBL" id="QXML01000002">
    <property type="protein sequence ID" value="RIW17480.1"/>
    <property type="molecule type" value="Genomic_DNA"/>
</dbReference>
<dbReference type="InterPro" id="IPR000157">
    <property type="entry name" value="TIR_dom"/>
</dbReference>
<reference evidence="6 7" key="1">
    <citation type="submission" date="2018-09" db="EMBL/GenBank/DDBJ databases">
        <authorList>
            <person name="Wang X."/>
            <person name="Du Z."/>
        </authorList>
    </citation>
    <scope>NUCLEOTIDE SEQUENCE [LARGE SCALE GENOMIC DNA]</scope>
    <source>
        <strain evidence="6 7">N3</strain>
    </source>
</reference>
<evidence type="ECO:0000256" key="3">
    <source>
        <dbReference type="ARBA" id="ARBA00023027"/>
    </source>
</evidence>
<name>A0A418PV90_9BACT</name>
<protein>
    <recommendedName>
        <fullName evidence="1">ADP-ribosyl cyclase/cyclic ADP-ribose hydrolase</fullName>
        <ecNumber evidence="1">3.2.2.6</ecNumber>
    </recommendedName>
</protein>
<dbReference type="PROSITE" id="PS50104">
    <property type="entry name" value="TIR"/>
    <property type="match status" value="1"/>
</dbReference>
<dbReference type="PANTHER" id="PTHR32009:SF39">
    <property type="entry name" value="TIR DOMAIN-CONTAINING PROTEIN"/>
    <property type="match status" value="1"/>
</dbReference>
<dbReference type="Proteomes" id="UP000283522">
    <property type="component" value="Unassembled WGS sequence"/>
</dbReference>
<comment type="caution">
    <text evidence="6">The sequence shown here is derived from an EMBL/GenBank/DDBJ whole genome shotgun (WGS) entry which is preliminary data.</text>
</comment>
<dbReference type="SUPFAM" id="SSF52200">
    <property type="entry name" value="Toll/Interleukin receptor TIR domain"/>
    <property type="match status" value="2"/>
</dbReference>
<dbReference type="GO" id="GO:0007165">
    <property type="term" value="P:signal transduction"/>
    <property type="evidence" value="ECO:0007669"/>
    <property type="project" value="InterPro"/>
</dbReference>
<dbReference type="Gene3D" id="3.40.50.10140">
    <property type="entry name" value="Toll/interleukin-1 receptor homology (TIR) domain"/>
    <property type="match status" value="2"/>
</dbReference>